<comment type="catalytic activity">
    <reaction evidence="1">
        <text>Exonucleolytic cleavage of poly(A) to 5'-AMP.</text>
        <dbReference type="EC" id="3.1.13.4"/>
    </reaction>
</comment>
<evidence type="ECO:0000256" key="13">
    <source>
        <dbReference type="ARBA" id="ARBA00023163"/>
    </source>
</evidence>
<dbReference type="InterPro" id="IPR036397">
    <property type="entry name" value="RNaseH_sf"/>
</dbReference>
<evidence type="ECO:0000256" key="1">
    <source>
        <dbReference type="ARBA" id="ARBA00001663"/>
    </source>
</evidence>
<evidence type="ECO:0000256" key="6">
    <source>
        <dbReference type="ARBA" id="ARBA00022490"/>
    </source>
</evidence>
<keyword evidence="14" id="KW-0539">Nucleus</keyword>
<name>A0ABQ8Y6S8_9EUKA</name>
<evidence type="ECO:0000256" key="12">
    <source>
        <dbReference type="ARBA" id="ARBA00023015"/>
    </source>
</evidence>
<evidence type="ECO:0000256" key="14">
    <source>
        <dbReference type="ARBA" id="ARBA00023242"/>
    </source>
</evidence>
<evidence type="ECO:0000256" key="10">
    <source>
        <dbReference type="ARBA" id="ARBA00022839"/>
    </source>
</evidence>
<dbReference type="InterPro" id="IPR039637">
    <property type="entry name" value="CNOT7/CNOT8/Pop2"/>
</dbReference>
<keyword evidence="11" id="KW-0694">RNA-binding</keyword>
<evidence type="ECO:0000313" key="15">
    <source>
        <dbReference type="EMBL" id="KAJ6240330.1"/>
    </source>
</evidence>
<keyword evidence="13" id="KW-0804">Transcription</keyword>
<dbReference type="InterPro" id="IPR012337">
    <property type="entry name" value="RNaseH-like_sf"/>
</dbReference>
<dbReference type="Pfam" id="PF04857">
    <property type="entry name" value="CAF1"/>
    <property type="match status" value="2"/>
</dbReference>
<comment type="similarity">
    <text evidence="4">Belongs to the CAF1 family.</text>
</comment>
<comment type="caution">
    <text evidence="15">The sequence shown here is derived from an EMBL/GenBank/DDBJ whole genome shotgun (WGS) entry which is preliminary data.</text>
</comment>
<evidence type="ECO:0000256" key="5">
    <source>
        <dbReference type="ARBA" id="ARBA00012161"/>
    </source>
</evidence>
<dbReference type="InterPro" id="IPR006941">
    <property type="entry name" value="RNase_CAF1"/>
</dbReference>
<keyword evidence="6" id="KW-0963">Cytoplasm</keyword>
<evidence type="ECO:0000256" key="9">
    <source>
        <dbReference type="ARBA" id="ARBA00022801"/>
    </source>
</evidence>
<keyword evidence="16" id="KW-1185">Reference proteome</keyword>
<dbReference type="Gene3D" id="3.30.420.10">
    <property type="entry name" value="Ribonuclease H-like superfamily/Ribonuclease H"/>
    <property type="match status" value="1"/>
</dbReference>
<dbReference type="EMBL" id="JAOAOG010000209">
    <property type="protein sequence ID" value="KAJ6240330.1"/>
    <property type="molecule type" value="Genomic_DNA"/>
</dbReference>
<comment type="subcellular location">
    <subcellularLocation>
        <location evidence="3">Cytoplasm</location>
    </subcellularLocation>
    <subcellularLocation>
        <location evidence="2">Nucleus</location>
    </subcellularLocation>
</comment>
<dbReference type="PANTHER" id="PTHR10797">
    <property type="entry name" value="CCR4-NOT TRANSCRIPTION COMPLEX SUBUNIT"/>
    <property type="match status" value="1"/>
</dbReference>
<gene>
    <name evidence="15" type="ORF">M0813_24328</name>
</gene>
<accession>A0ABQ8Y6S8</accession>
<evidence type="ECO:0000256" key="11">
    <source>
        <dbReference type="ARBA" id="ARBA00022884"/>
    </source>
</evidence>
<organism evidence="15 16">
    <name type="scientific">Anaeramoeba flamelloides</name>
    <dbReference type="NCBI Taxonomy" id="1746091"/>
    <lineage>
        <taxon>Eukaryota</taxon>
        <taxon>Metamonada</taxon>
        <taxon>Anaeramoebidae</taxon>
        <taxon>Anaeramoeba</taxon>
    </lineage>
</organism>
<keyword evidence="10" id="KW-0269">Exonuclease</keyword>
<keyword evidence="12" id="KW-0805">Transcription regulation</keyword>
<keyword evidence="7" id="KW-0540">Nuclease</keyword>
<reference evidence="15" key="1">
    <citation type="submission" date="2022-08" db="EMBL/GenBank/DDBJ databases">
        <title>Novel sulfate-reducing endosymbionts in the free-living metamonad Anaeramoeba.</title>
        <authorList>
            <person name="Jerlstrom-Hultqvist J."/>
            <person name="Cepicka I."/>
            <person name="Gallot-Lavallee L."/>
            <person name="Salas-Leiva D."/>
            <person name="Curtis B.A."/>
            <person name="Zahonova K."/>
            <person name="Pipaliya S."/>
            <person name="Dacks J."/>
            <person name="Roger A.J."/>
        </authorList>
    </citation>
    <scope>NUCLEOTIDE SEQUENCE</scope>
    <source>
        <strain evidence="15">Schooner1</strain>
    </source>
</reference>
<proteinExistence type="inferred from homology"/>
<evidence type="ECO:0000256" key="7">
    <source>
        <dbReference type="ARBA" id="ARBA00022722"/>
    </source>
</evidence>
<keyword evidence="9" id="KW-0378">Hydrolase</keyword>
<dbReference type="SUPFAM" id="SSF53098">
    <property type="entry name" value="Ribonuclease H-like"/>
    <property type="match status" value="1"/>
</dbReference>
<dbReference type="Proteomes" id="UP001150062">
    <property type="component" value="Unassembled WGS sequence"/>
</dbReference>
<evidence type="ECO:0000256" key="4">
    <source>
        <dbReference type="ARBA" id="ARBA00008372"/>
    </source>
</evidence>
<evidence type="ECO:0000256" key="3">
    <source>
        <dbReference type="ARBA" id="ARBA00004496"/>
    </source>
</evidence>
<evidence type="ECO:0000256" key="8">
    <source>
        <dbReference type="ARBA" id="ARBA00022723"/>
    </source>
</evidence>
<sequence length="316" mass="36306">MVKVPFIFLNHIQDPCSNNNLFFVLIFLHSITITSKNKRIRDVWAHNIEEEMNVISDLIEQYTCVAMDTEFPGVIGQVAGDFPNLSEFKYQNLKFNVDNLKLIQLGITLSDPEGNLPEGICTWQFNCKFNINVDTYSRDSVELLTRSGINFQKTINEGIDLETLGSYFISSGLVLSENVFWITFHAYYDFGYLIKFLTAKILPTLRKDFLQDLNAFFPNIYDIKYLLIPSNNHHYGLQDIANKVGVKRFGQQHQAGSDSLITSQTFFKIKELFFKNKINKNLKGKVYGLNDENDINEVSSTSENKSSLNKDENKEN</sequence>
<evidence type="ECO:0000313" key="16">
    <source>
        <dbReference type="Proteomes" id="UP001150062"/>
    </source>
</evidence>
<keyword evidence="8" id="KW-0479">Metal-binding</keyword>
<protein>
    <recommendedName>
        <fullName evidence="5">poly(A)-specific ribonuclease</fullName>
        <ecNumber evidence="5">3.1.13.4</ecNumber>
    </recommendedName>
</protein>
<dbReference type="EC" id="3.1.13.4" evidence="5"/>
<evidence type="ECO:0000256" key="2">
    <source>
        <dbReference type="ARBA" id="ARBA00004123"/>
    </source>
</evidence>